<gene>
    <name evidence="15" type="ORF">MCUN1_002676</name>
</gene>
<keyword evidence="11" id="KW-0968">Cytoplasmic vesicle</keyword>
<feature type="domain" description="Chitin synthase 4-like" evidence="14">
    <location>
        <begin position="205"/>
        <end position="286"/>
    </location>
</feature>
<dbReference type="GO" id="GO:0005886">
    <property type="term" value="C:plasma membrane"/>
    <property type="evidence" value="ECO:0007669"/>
    <property type="project" value="UniProtKB-SubCell"/>
</dbReference>
<evidence type="ECO:0000256" key="5">
    <source>
        <dbReference type="ARBA" id="ARBA00022676"/>
    </source>
</evidence>
<dbReference type="PANTHER" id="PTHR22914">
    <property type="entry name" value="CHITIN SYNTHASE"/>
    <property type="match status" value="1"/>
</dbReference>
<dbReference type="EC" id="2.4.1.16" evidence="3"/>
<accession>A0AAF0EWG2</accession>
<evidence type="ECO:0000256" key="4">
    <source>
        <dbReference type="ARBA" id="ARBA00022475"/>
    </source>
</evidence>
<evidence type="ECO:0000256" key="10">
    <source>
        <dbReference type="ARBA" id="ARBA00023180"/>
    </source>
</evidence>
<name>A0AAF0EWG2_9BASI</name>
<dbReference type="PANTHER" id="PTHR22914:SF41">
    <property type="entry name" value="CHITIN SYNTHASE 7"/>
    <property type="match status" value="1"/>
</dbReference>
<keyword evidence="7 13" id="KW-0812">Transmembrane</keyword>
<sequence length="1083" mass="121231">MTRPERSQPLSPMLNADGTPGDPFVDKTHKKTIRSHWWHYLAIALTFYALPPFMRVFGMHSPSVRQAWREKMALVTIAAIMGAFVIYITMGLHRSLCPESAQDVFVNVKHATGSVGVLGQSYSSENLNQLELINMARGQPGVDLTPFFDKSRHPFPACAGHTGRYATDNTCLGANLRPATTCLGGRISEHNLAQGVHLQRETRMIGYDWGDILKTSEYFMAIDGYVLNMAPYMLSVAPDPNDPVDTAIRMQVNQSAGHGPDATRVFATTKEAQAAIPCLQQRYLAGRVNYDSAGCFVAQLILILSLIIILGVVIIRFIMAVWFHYVGSRHLANDVPELSGNVRRNNRTSMLVHTHLPAEMADATVNSGNAPWAKKQARMSRMGVPGPNGSRLARVPSVMNQAHIGTEPFVICLVTCYSEGAEGIANTLTSLSETDYPANRKLLFVVADGMVTGAGESMSTPDICVSLIEPDMRFGTPTPMSFVSVGAGSKACNMGLVYAGYYTRSASPDPVPIIIVVKCGTAAEATEKKPGNRGKRDSQMVLFYFLQRVTYNMPMTPLDYDLFRKIHALMGVTPDFFEVCLMVDADTNVHRPALKKLCNSMMVDPMIMGACGETRISNKMQSWVTAIQVFEYFISHHQIKAFESVFGGVTCLPGCFSMYRIKARKQNDDDWIPVIVRPEIIREYSQSTVHTLHQKNLLLLGEDRFLSTLMLRTFPHRRMMFVPQACCRTEVPHTFRMLLSQRRRWINSTVHNLMELVLVRDLCGTFCFSMQFVVLMDLIGTLVLPVAIALTYTVIITSIVNPPRDFTSAIPLVMLLVVLFLPGFLIVMAQGRFQYVGWLLIYLIFLPVWNFILPVYSFWHFDDFSWGETRKVEGEAKGATHDVEDEEYDALLRIPMRRWNEWELSRLRKIERDERRRRDLEERYGAGFYNDMPDTAVNSTVARLRDEDRMLSPIPSVTDSEDAWGDQIGTYDETEEPPELIGAAIPESGRNTSMLSPDELDAMLDRGWGEDPDGSGKRSSDEMDQINLEPSSHTDPLAGRPLLPNNASTSSAIGMVQTHARNRSSYGGNMFRMESPYDSLARK</sequence>
<evidence type="ECO:0000313" key="16">
    <source>
        <dbReference type="Proteomes" id="UP001219933"/>
    </source>
</evidence>
<dbReference type="Pfam" id="PF03142">
    <property type="entry name" value="Chitin_synth_2"/>
    <property type="match status" value="1"/>
</dbReference>
<feature type="transmembrane region" description="Helical" evidence="13">
    <location>
        <begin position="72"/>
        <end position="92"/>
    </location>
</feature>
<keyword evidence="16" id="KW-1185">Reference proteome</keyword>
<organism evidence="15 16">
    <name type="scientific">Malassezia cuniculi</name>
    <dbReference type="NCBI Taxonomy" id="948313"/>
    <lineage>
        <taxon>Eukaryota</taxon>
        <taxon>Fungi</taxon>
        <taxon>Dikarya</taxon>
        <taxon>Basidiomycota</taxon>
        <taxon>Ustilaginomycotina</taxon>
        <taxon>Malasseziomycetes</taxon>
        <taxon>Malasseziales</taxon>
        <taxon>Malasseziaceae</taxon>
        <taxon>Malassezia</taxon>
    </lineage>
</organism>
<evidence type="ECO:0000256" key="2">
    <source>
        <dbReference type="ARBA" id="ARBA00004651"/>
    </source>
</evidence>
<feature type="region of interest" description="Disordered" evidence="12">
    <location>
        <begin position="1"/>
        <end position="22"/>
    </location>
</feature>
<keyword evidence="6 15" id="KW-0808">Transferase</keyword>
<keyword evidence="9 13" id="KW-0472">Membrane</keyword>
<dbReference type="GO" id="GO:0030659">
    <property type="term" value="C:cytoplasmic vesicle membrane"/>
    <property type="evidence" value="ECO:0007669"/>
    <property type="project" value="UniProtKB-SubCell"/>
</dbReference>
<comment type="subcellular location">
    <subcellularLocation>
        <location evidence="2">Cell membrane</location>
        <topology evidence="2">Multi-pass membrane protein</topology>
    </subcellularLocation>
    <subcellularLocation>
        <location evidence="1">Cytoplasmic vesicle membrane</location>
        <topology evidence="1">Multi-pass membrane protein</topology>
    </subcellularLocation>
</comment>
<feature type="transmembrane region" description="Helical" evidence="13">
    <location>
        <begin position="296"/>
        <end position="323"/>
    </location>
</feature>
<evidence type="ECO:0000256" key="3">
    <source>
        <dbReference type="ARBA" id="ARBA00012543"/>
    </source>
</evidence>
<dbReference type="SUPFAM" id="SSF53448">
    <property type="entry name" value="Nucleotide-diphospho-sugar transferases"/>
    <property type="match status" value="1"/>
</dbReference>
<feature type="transmembrane region" description="Helical" evidence="13">
    <location>
        <begin position="778"/>
        <end position="800"/>
    </location>
</feature>
<dbReference type="GO" id="GO:0006031">
    <property type="term" value="P:chitin biosynthetic process"/>
    <property type="evidence" value="ECO:0007669"/>
    <property type="project" value="TreeGrafter"/>
</dbReference>
<evidence type="ECO:0000256" key="1">
    <source>
        <dbReference type="ARBA" id="ARBA00004439"/>
    </source>
</evidence>
<keyword evidence="8 13" id="KW-1133">Transmembrane helix</keyword>
<feature type="region of interest" description="Disordered" evidence="12">
    <location>
        <begin position="1003"/>
        <end position="1083"/>
    </location>
</feature>
<dbReference type="InterPro" id="IPR029044">
    <property type="entry name" value="Nucleotide-diphossugar_trans"/>
</dbReference>
<dbReference type="CDD" id="cd04190">
    <property type="entry name" value="Chitin_synth_C"/>
    <property type="match status" value="1"/>
</dbReference>
<feature type="region of interest" description="Disordered" evidence="12">
    <location>
        <begin position="952"/>
        <end position="978"/>
    </location>
</feature>
<dbReference type="GO" id="GO:0004100">
    <property type="term" value="F:chitin synthase activity"/>
    <property type="evidence" value="ECO:0007669"/>
    <property type="project" value="UniProtKB-EC"/>
</dbReference>
<dbReference type="InterPro" id="IPR004835">
    <property type="entry name" value="Chitin_synth"/>
</dbReference>
<evidence type="ECO:0000256" key="9">
    <source>
        <dbReference type="ARBA" id="ARBA00023136"/>
    </source>
</evidence>
<feature type="transmembrane region" description="Helical" evidence="13">
    <location>
        <begin position="839"/>
        <end position="859"/>
    </location>
</feature>
<dbReference type="InterPro" id="IPR054295">
    <property type="entry name" value="CHS4-like_dom"/>
</dbReference>
<dbReference type="AlphaFoldDB" id="A0AAF0EWG2"/>
<protein>
    <recommendedName>
        <fullName evidence="3">chitin synthase</fullName>
        <ecNumber evidence="3">2.4.1.16</ecNumber>
    </recommendedName>
</protein>
<feature type="transmembrane region" description="Helical" evidence="13">
    <location>
        <begin position="806"/>
        <end position="827"/>
    </location>
</feature>
<dbReference type="EMBL" id="CP119879">
    <property type="protein sequence ID" value="WFD35809.1"/>
    <property type="molecule type" value="Genomic_DNA"/>
</dbReference>
<evidence type="ECO:0000256" key="11">
    <source>
        <dbReference type="ARBA" id="ARBA00023329"/>
    </source>
</evidence>
<evidence type="ECO:0000256" key="12">
    <source>
        <dbReference type="SAM" id="MobiDB-lite"/>
    </source>
</evidence>
<feature type="transmembrane region" description="Helical" evidence="13">
    <location>
        <begin position="37"/>
        <end position="60"/>
    </location>
</feature>
<evidence type="ECO:0000313" key="15">
    <source>
        <dbReference type="EMBL" id="WFD35809.1"/>
    </source>
</evidence>
<evidence type="ECO:0000259" key="14">
    <source>
        <dbReference type="Pfam" id="PF22997"/>
    </source>
</evidence>
<keyword evidence="10" id="KW-0325">Glycoprotein</keyword>
<proteinExistence type="predicted"/>
<dbReference type="GO" id="GO:0030428">
    <property type="term" value="C:cell septum"/>
    <property type="evidence" value="ECO:0007669"/>
    <property type="project" value="TreeGrafter"/>
</dbReference>
<evidence type="ECO:0000256" key="7">
    <source>
        <dbReference type="ARBA" id="ARBA00022692"/>
    </source>
</evidence>
<dbReference type="Pfam" id="PF22997">
    <property type="entry name" value="CHS4"/>
    <property type="match status" value="1"/>
</dbReference>
<evidence type="ECO:0000256" key="13">
    <source>
        <dbReference type="SAM" id="Phobius"/>
    </source>
</evidence>
<reference evidence="15" key="1">
    <citation type="submission" date="2023-03" db="EMBL/GenBank/DDBJ databases">
        <title>Mating type loci evolution in Malassezia.</title>
        <authorList>
            <person name="Coelho M.A."/>
        </authorList>
    </citation>
    <scope>NUCLEOTIDE SEQUENCE</scope>
    <source>
        <strain evidence="15">CBS 11721</strain>
    </source>
</reference>
<keyword evidence="5 15" id="KW-0328">Glycosyltransferase</keyword>
<evidence type="ECO:0000256" key="8">
    <source>
        <dbReference type="ARBA" id="ARBA00022989"/>
    </source>
</evidence>
<feature type="compositionally biased region" description="Basic and acidic residues" evidence="12">
    <location>
        <begin position="1003"/>
        <end position="1021"/>
    </location>
</feature>
<dbReference type="Proteomes" id="UP001219933">
    <property type="component" value="Chromosome 3"/>
</dbReference>
<evidence type="ECO:0000256" key="6">
    <source>
        <dbReference type="ARBA" id="ARBA00022679"/>
    </source>
</evidence>
<keyword evidence="4" id="KW-1003">Cell membrane</keyword>